<gene>
    <name evidence="9" type="ORF">H8710_09750</name>
</gene>
<evidence type="ECO:0000256" key="5">
    <source>
        <dbReference type="ARBA" id="ARBA00022833"/>
    </source>
</evidence>
<reference evidence="9" key="1">
    <citation type="submission" date="2020-08" db="EMBL/GenBank/DDBJ databases">
        <title>Genome public.</title>
        <authorList>
            <person name="Liu C."/>
            <person name="Sun Q."/>
        </authorList>
    </citation>
    <scope>NUCLEOTIDE SEQUENCE</scope>
    <source>
        <strain evidence="9">NSJ-33</strain>
    </source>
</reference>
<dbReference type="PROSITE" id="PS52035">
    <property type="entry name" value="PEPTIDASE_M14"/>
    <property type="match status" value="1"/>
</dbReference>
<comment type="similarity">
    <text evidence="2 7">Belongs to the peptidase M14 family.</text>
</comment>
<sequence>MKHDFLPSYDQMLRTIAKMCETYPQLHLHSIGKSVLKRDIYALSVGNVEKEAAIFVGGTHGQEWLTASLLLLFLDDLLSSVQSGGPLEEIDFSLALQKRGLVIVPALNPDGVEIALNGPESARWRKNCVKKIMNKSDLTWQANARGVDLNHNFDAGFPILQKLEREAGFCSPSPRRYGGKRALSEPESRAIVKYVRKHNISRLYAFHSQGEEIFYEYDSIPVPLGEEIAQTLSKLSGYELVENAGLYSHGGLKDWFIKEFRRPGFTIEIGKGENPLPLSDLDPIYRKIRRMMAAAVIL</sequence>
<dbReference type="AlphaFoldDB" id="A0A926E6B6"/>
<evidence type="ECO:0000259" key="8">
    <source>
        <dbReference type="PROSITE" id="PS52035"/>
    </source>
</evidence>
<evidence type="ECO:0000313" key="10">
    <source>
        <dbReference type="Proteomes" id="UP000610760"/>
    </source>
</evidence>
<dbReference type="InterPro" id="IPR000834">
    <property type="entry name" value="Peptidase_M14"/>
</dbReference>
<keyword evidence="5" id="KW-0862">Zinc</keyword>
<evidence type="ECO:0000256" key="6">
    <source>
        <dbReference type="ARBA" id="ARBA00023049"/>
    </source>
</evidence>
<dbReference type="EMBL" id="JACRSV010000003">
    <property type="protein sequence ID" value="MBC8560345.1"/>
    <property type="molecule type" value="Genomic_DNA"/>
</dbReference>
<organism evidence="9 10">
    <name type="scientific">Fumia xinanensis</name>
    <dbReference type="NCBI Taxonomy" id="2763659"/>
    <lineage>
        <taxon>Bacteria</taxon>
        <taxon>Bacillati</taxon>
        <taxon>Bacillota</taxon>
        <taxon>Clostridia</taxon>
        <taxon>Eubacteriales</taxon>
        <taxon>Oscillospiraceae</taxon>
        <taxon>Fumia</taxon>
    </lineage>
</organism>
<dbReference type="Gene3D" id="3.40.630.10">
    <property type="entry name" value="Zn peptidases"/>
    <property type="match status" value="1"/>
</dbReference>
<dbReference type="Pfam" id="PF00246">
    <property type="entry name" value="Peptidase_M14"/>
    <property type="match status" value="1"/>
</dbReference>
<dbReference type="GO" id="GO:0004181">
    <property type="term" value="F:metallocarboxypeptidase activity"/>
    <property type="evidence" value="ECO:0007669"/>
    <property type="project" value="InterPro"/>
</dbReference>
<keyword evidence="10" id="KW-1185">Reference proteome</keyword>
<dbReference type="GO" id="GO:0008270">
    <property type="term" value="F:zinc ion binding"/>
    <property type="evidence" value="ECO:0007669"/>
    <property type="project" value="InterPro"/>
</dbReference>
<evidence type="ECO:0000256" key="7">
    <source>
        <dbReference type="PROSITE-ProRule" id="PRU01379"/>
    </source>
</evidence>
<dbReference type="PANTHER" id="PTHR11705:SF143">
    <property type="entry name" value="SLL0236 PROTEIN"/>
    <property type="match status" value="1"/>
</dbReference>
<keyword evidence="6" id="KW-0482">Metalloprotease</keyword>
<evidence type="ECO:0000256" key="1">
    <source>
        <dbReference type="ARBA" id="ARBA00001947"/>
    </source>
</evidence>
<comment type="cofactor">
    <cofactor evidence="1">
        <name>Zn(2+)</name>
        <dbReference type="ChEBI" id="CHEBI:29105"/>
    </cofactor>
</comment>
<evidence type="ECO:0000256" key="2">
    <source>
        <dbReference type="ARBA" id="ARBA00005988"/>
    </source>
</evidence>
<keyword evidence="4" id="KW-0378">Hydrolase</keyword>
<name>A0A926E6B6_9FIRM</name>
<dbReference type="PRINTS" id="PR00765">
    <property type="entry name" value="CRBOXYPTASEA"/>
</dbReference>
<comment type="caution">
    <text evidence="9">The sequence shown here is derived from an EMBL/GenBank/DDBJ whole genome shotgun (WGS) entry which is preliminary data.</text>
</comment>
<feature type="active site" description="Proton donor/acceptor" evidence="7">
    <location>
        <position position="268"/>
    </location>
</feature>
<evidence type="ECO:0000256" key="3">
    <source>
        <dbReference type="ARBA" id="ARBA00022670"/>
    </source>
</evidence>
<evidence type="ECO:0000256" key="4">
    <source>
        <dbReference type="ARBA" id="ARBA00022801"/>
    </source>
</evidence>
<feature type="domain" description="Peptidase M14" evidence="8">
    <location>
        <begin position="2"/>
        <end position="298"/>
    </location>
</feature>
<dbReference type="RefSeq" id="WP_249295351.1">
    <property type="nucleotide sequence ID" value="NZ_JACRSV010000003.1"/>
</dbReference>
<dbReference type="PANTHER" id="PTHR11705">
    <property type="entry name" value="PROTEASE FAMILY M14 CARBOXYPEPTIDASE A,B"/>
    <property type="match status" value="1"/>
</dbReference>
<evidence type="ECO:0000313" key="9">
    <source>
        <dbReference type="EMBL" id="MBC8560345.1"/>
    </source>
</evidence>
<dbReference type="Proteomes" id="UP000610760">
    <property type="component" value="Unassembled WGS sequence"/>
</dbReference>
<dbReference type="SMART" id="SM00631">
    <property type="entry name" value="Zn_pept"/>
    <property type="match status" value="1"/>
</dbReference>
<accession>A0A926E6B6</accession>
<dbReference type="GO" id="GO:0006508">
    <property type="term" value="P:proteolysis"/>
    <property type="evidence" value="ECO:0007669"/>
    <property type="project" value="UniProtKB-KW"/>
</dbReference>
<dbReference type="SUPFAM" id="SSF53187">
    <property type="entry name" value="Zn-dependent exopeptidases"/>
    <property type="match status" value="1"/>
</dbReference>
<proteinExistence type="inferred from homology"/>
<protein>
    <submittedName>
        <fullName evidence="9">Gamma-D-glutamyl-meso-diaminopimelate peptidase</fullName>
    </submittedName>
</protein>
<dbReference type="GO" id="GO:0005615">
    <property type="term" value="C:extracellular space"/>
    <property type="evidence" value="ECO:0007669"/>
    <property type="project" value="TreeGrafter"/>
</dbReference>
<keyword evidence="3" id="KW-0645">Protease</keyword>